<dbReference type="InterPro" id="IPR036390">
    <property type="entry name" value="WH_DNA-bd_sf"/>
</dbReference>
<dbReference type="GeneTree" id="ENSGT00940000156252"/>
<keyword evidence="8" id="KW-0175">Coiled coil</keyword>
<feature type="compositionally biased region" description="Polar residues" evidence="9">
    <location>
        <begin position="231"/>
        <end position="241"/>
    </location>
</feature>
<evidence type="ECO:0000313" key="12">
    <source>
        <dbReference type="Proteomes" id="UP000694558"/>
    </source>
</evidence>
<evidence type="ECO:0000256" key="7">
    <source>
        <dbReference type="RuleBase" id="RU003796"/>
    </source>
</evidence>
<reference evidence="11" key="2">
    <citation type="submission" date="2025-08" db="UniProtKB">
        <authorList>
            <consortium name="Ensembl"/>
        </authorList>
    </citation>
    <scope>IDENTIFICATION</scope>
</reference>
<dbReference type="Gene3D" id="6.10.250.540">
    <property type="match status" value="1"/>
</dbReference>
<dbReference type="Proteomes" id="UP000694558">
    <property type="component" value="Chromosome 5"/>
</dbReference>
<feature type="domain" description="E2F/DP family winged-helix DNA-binding" evidence="10">
    <location>
        <begin position="25"/>
        <end position="91"/>
    </location>
</feature>
<dbReference type="GO" id="GO:0046983">
    <property type="term" value="F:protein dimerization activity"/>
    <property type="evidence" value="ECO:0007669"/>
    <property type="project" value="InterPro"/>
</dbReference>
<dbReference type="PANTHER" id="PTHR12081">
    <property type="entry name" value="TRANSCRIPTION FACTOR E2F"/>
    <property type="match status" value="1"/>
</dbReference>
<accession>A0A8D2ZF66</accession>
<dbReference type="FunFam" id="1.10.10.10:FF:000458">
    <property type="entry name" value="E2F-like (Mammalian transcription factor)"/>
    <property type="match status" value="1"/>
</dbReference>
<reference evidence="11" key="1">
    <citation type="submission" date="2023-05" db="EMBL/GenBank/DDBJ databases">
        <title>High-quality long-read genome of Scophthalmus maximus.</title>
        <authorList>
            <person name="Lien S."/>
            <person name="Martinez P."/>
        </authorList>
    </citation>
    <scope>NUCLEOTIDE SEQUENCE [LARGE SCALE GENOMIC DNA]</scope>
</reference>
<dbReference type="Pfam" id="PF02319">
    <property type="entry name" value="WHD_E2F_TDP"/>
    <property type="match status" value="1"/>
</dbReference>
<evidence type="ECO:0000256" key="6">
    <source>
        <dbReference type="ARBA" id="ARBA00023242"/>
    </source>
</evidence>
<dbReference type="GO" id="GO:0090575">
    <property type="term" value="C:RNA polymerase II transcription regulator complex"/>
    <property type="evidence" value="ECO:0007669"/>
    <property type="project" value="TreeGrafter"/>
</dbReference>
<feature type="coiled-coil region" evidence="8">
    <location>
        <begin position="98"/>
        <end position="125"/>
    </location>
</feature>
<keyword evidence="4 7" id="KW-0238">DNA-binding</keyword>
<evidence type="ECO:0000256" key="5">
    <source>
        <dbReference type="ARBA" id="ARBA00023163"/>
    </source>
</evidence>
<evidence type="ECO:0000256" key="9">
    <source>
        <dbReference type="SAM" id="MobiDB-lite"/>
    </source>
</evidence>
<protein>
    <recommendedName>
        <fullName evidence="10">E2F/DP family winged-helix DNA-binding domain-containing protein</fullName>
    </recommendedName>
</protein>
<dbReference type="Ensembl" id="ENSSMAT00000001255.2">
    <property type="protein sequence ID" value="ENSSMAP00000001233.2"/>
    <property type="gene ID" value="ENSSMAG00000000782.2"/>
</dbReference>
<sequence length="344" mass="38265">MEPEVGPHSPDEDSAVPDQALRYQRSLKSLHMLATRFLEFLQEAEGGVVDLREAVTTLAVEHKRRIYDITNVLEGVGLIVKISKNVVKWLGTGPGENLRNLTHRLTQLRSELADLEQKEFMLDQQRQWVEHSIRNTTEDCSKYPFSYICNCFSDHTLLAVRGPSGTQLDVPIPKAVQNSPAKYQIYLKSIRGPIDVLLLNKHSASSVPVALPVPPPEDLLQNAKLAMSTSVATESSTTPCQASADAKHLNTSRQTSTEDTQPPHALSFISAEPKRMGTPICDLLSLMFVEITSTDLITRLMASKVFSPLLRVPPPPSQTEYVHNLDESESLCDFFDMPVLNVRP</sequence>
<keyword evidence="3 7" id="KW-0805">Transcription regulation</keyword>
<dbReference type="CDD" id="cd14660">
    <property type="entry name" value="E2F_DD"/>
    <property type="match status" value="1"/>
</dbReference>
<comment type="similarity">
    <text evidence="2 7">Belongs to the E2F/DP family.</text>
</comment>
<dbReference type="GO" id="GO:0000978">
    <property type="term" value="F:RNA polymerase II cis-regulatory region sequence-specific DNA binding"/>
    <property type="evidence" value="ECO:0007669"/>
    <property type="project" value="InterPro"/>
</dbReference>
<evidence type="ECO:0000256" key="8">
    <source>
        <dbReference type="SAM" id="Coils"/>
    </source>
</evidence>
<dbReference type="SUPFAM" id="SSF46785">
    <property type="entry name" value="Winged helix' DNA-binding domain"/>
    <property type="match status" value="1"/>
</dbReference>
<dbReference type="InterPro" id="IPR015633">
    <property type="entry name" value="E2F"/>
</dbReference>
<name>A0A8D2ZF66_SCOMX</name>
<dbReference type="InterPro" id="IPR032198">
    <property type="entry name" value="E2F_CC-MB"/>
</dbReference>
<evidence type="ECO:0000259" key="10">
    <source>
        <dbReference type="SMART" id="SM01372"/>
    </source>
</evidence>
<dbReference type="InterPro" id="IPR036388">
    <property type="entry name" value="WH-like_DNA-bd_sf"/>
</dbReference>
<organism evidence="11 12">
    <name type="scientific">Scophthalmus maximus</name>
    <name type="common">Turbot</name>
    <name type="synonym">Psetta maxima</name>
    <dbReference type="NCBI Taxonomy" id="52904"/>
    <lineage>
        <taxon>Eukaryota</taxon>
        <taxon>Metazoa</taxon>
        <taxon>Chordata</taxon>
        <taxon>Craniata</taxon>
        <taxon>Vertebrata</taxon>
        <taxon>Euteleostomi</taxon>
        <taxon>Actinopterygii</taxon>
        <taxon>Neopterygii</taxon>
        <taxon>Teleostei</taxon>
        <taxon>Neoteleostei</taxon>
        <taxon>Acanthomorphata</taxon>
        <taxon>Carangaria</taxon>
        <taxon>Pleuronectiformes</taxon>
        <taxon>Pleuronectoidei</taxon>
        <taxon>Scophthalmidae</taxon>
        <taxon>Scophthalmus</taxon>
    </lineage>
</organism>
<evidence type="ECO:0000256" key="1">
    <source>
        <dbReference type="ARBA" id="ARBA00004123"/>
    </source>
</evidence>
<dbReference type="PANTHER" id="PTHR12081:SF42">
    <property type="entry name" value="TRANSCRIPTION FACTOR E2F4"/>
    <property type="match status" value="1"/>
</dbReference>
<evidence type="ECO:0000256" key="4">
    <source>
        <dbReference type="ARBA" id="ARBA00023125"/>
    </source>
</evidence>
<keyword evidence="6 7" id="KW-0539">Nucleus</keyword>
<evidence type="ECO:0000256" key="2">
    <source>
        <dbReference type="ARBA" id="ARBA00010940"/>
    </source>
</evidence>
<dbReference type="InterPro" id="IPR037241">
    <property type="entry name" value="E2F-DP_heterodim"/>
</dbReference>
<proteinExistence type="inferred from homology"/>
<dbReference type="InterPro" id="IPR003316">
    <property type="entry name" value="E2F_WHTH_DNA-bd_dom"/>
</dbReference>
<keyword evidence="5 7" id="KW-0804">Transcription</keyword>
<comment type="subcellular location">
    <subcellularLocation>
        <location evidence="1 7">Nucleus</location>
    </subcellularLocation>
</comment>
<evidence type="ECO:0000313" key="11">
    <source>
        <dbReference type="Ensembl" id="ENSSMAP00000001233.2"/>
    </source>
</evidence>
<dbReference type="SUPFAM" id="SSF144074">
    <property type="entry name" value="E2F-DP heterodimerization region"/>
    <property type="match status" value="1"/>
</dbReference>
<feature type="region of interest" description="Disordered" evidence="9">
    <location>
        <begin position="231"/>
        <end position="264"/>
    </location>
</feature>
<gene>
    <name evidence="11" type="primary">LOC118301810</name>
</gene>
<evidence type="ECO:0000256" key="3">
    <source>
        <dbReference type="ARBA" id="ARBA00023015"/>
    </source>
</evidence>
<dbReference type="AlphaFoldDB" id="A0A8D2ZF66"/>
<feature type="compositionally biased region" description="Polar residues" evidence="9">
    <location>
        <begin position="249"/>
        <end position="260"/>
    </location>
</feature>
<dbReference type="Gene3D" id="1.10.10.10">
    <property type="entry name" value="Winged helix-like DNA-binding domain superfamily/Winged helix DNA-binding domain"/>
    <property type="match status" value="1"/>
</dbReference>
<dbReference type="Pfam" id="PF16421">
    <property type="entry name" value="E2F_CC-MB"/>
    <property type="match status" value="1"/>
</dbReference>
<dbReference type="SMART" id="SM01372">
    <property type="entry name" value="E2F_TDP"/>
    <property type="match status" value="1"/>
</dbReference>
<dbReference type="GO" id="GO:0000981">
    <property type="term" value="F:DNA-binding transcription factor activity, RNA polymerase II-specific"/>
    <property type="evidence" value="ECO:0007669"/>
    <property type="project" value="TreeGrafter"/>
</dbReference>